<evidence type="ECO:0000256" key="2">
    <source>
        <dbReference type="ARBA" id="ARBA00004141"/>
    </source>
</evidence>
<sequence>MSSATGIPAHYPDEPRENEPLLGRPGDVTQDEETSIISNLWLGTGWISLVGAILLALSIWLSVFLHPLLPLVSPHPLLNSLGILALTLAIQILQPTWSPSTKRRGQIAHASLNLFSFLCFTAGATIILVNKHRSSDPHPHFHSAHAYLGLTSVAVLVLQYAIGLSMWAFPAVYGGEERAKKVWKYHRMAGYVIYLLLLGTVIAATYTPYASKVLELKTWSVAVAAGLCVVGVYPRASLTKLGLRRENPQ</sequence>
<evidence type="ECO:0000256" key="12">
    <source>
        <dbReference type="SAM" id="Phobius"/>
    </source>
</evidence>
<evidence type="ECO:0000256" key="5">
    <source>
        <dbReference type="ARBA" id="ARBA00022692"/>
    </source>
</evidence>
<keyword evidence="9" id="KW-0408">Iron</keyword>
<keyword evidence="4" id="KW-0349">Heme</keyword>
<dbReference type="Proteomes" id="UP000275385">
    <property type="component" value="Unassembled WGS sequence"/>
</dbReference>
<dbReference type="CDD" id="cd08761">
    <property type="entry name" value="Cyt_b561_CYB561D2_like"/>
    <property type="match status" value="1"/>
</dbReference>
<dbReference type="SMART" id="SM00665">
    <property type="entry name" value="B561"/>
    <property type="match status" value="1"/>
</dbReference>
<keyword evidence="6" id="KW-0479">Metal-binding</keyword>
<keyword evidence="15" id="KW-1185">Reference proteome</keyword>
<feature type="transmembrane region" description="Helical" evidence="12">
    <location>
        <begin position="144"/>
        <end position="167"/>
    </location>
</feature>
<evidence type="ECO:0000313" key="14">
    <source>
        <dbReference type="EMBL" id="RKU47411.1"/>
    </source>
</evidence>
<keyword evidence="8 12" id="KW-1133">Transmembrane helix</keyword>
<dbReference type="Pfam" id="PF03188">
    <property type="entry name" value="Cytochrom_B561"/>
    <property type="match status" value="1"/>
</dbReference>
<keyword evidence="5 12" id="KW-0812">Transmembrane</keyword>
<proteinExistence type="predicted"/>
<dbReference type="EMBL" id="QVQW01000009">
    <property type="protein sequence ID" value="RKU47411.1"/>
    <property type="molecule type" value="Genomic_DNA"/>
</dbReference>
<evidence type="ECO:0000256" key="8">
    <source>
        <dbReference type="ARBA" id="ARBA00022989"/>
    </source>
</evidence>
<keyword evidence="7" id="KW-0249">Electron transport</keyword>
<evidence type="ECO:0000313" key="15">
    <source>
        <dbReference type="Proteomes" id="UP000275385"/>
    </source>
</evidence>
<dbReference type="GO" id="GO:0140575">
    <property type="term" value="F:transmembrane monodehydroascorbate reductase activity"/>
    <property type="evidence" value="ECO:0007669"/>
    <property type="project" value="InterPro"/>
</dbReference>
<organism evidence="14 15">
    <name type="scientific">Coniochaeta pulveracea</name>
    <dbReference type="NCBI Taxonomy" id="177199"/>
    <lineage>
        <taxon>Eukaryota</taxon>
        <taxon>Fungi</taxon>
        <taxon>Dikarya</taxon>
        <taxon>Ascomycota</taxon>
        <taxon>Pezizomycotina</taxon>
        <taxon>Sordariomycetes</taxon>
        <taxon>Sordariomycetidae</taxon>
        <taxon>Coniochaetales</taxon>
        <taxon>Coniochaetaceae</taxon>
        <taxon>Coniochaeta</taxon>
    </lineage>
</organism>
<protein>
    <recommendedName>
        <fullName evidence="13">Cytochrome b561 domain-containing protein</fullName>
    </recommendedName>
</protein>
<gene>
    <name evidence="14" type="ORF">DL546_007951</name>
</gene>
<accession>A0A420YHU5</accession>
<evidence type="ECO:0000256" key="6">
    <source>
        <dbReference type="ARBA" id="ARBA00022723"/>
    </source>
</evidence>
<dbReference type="PANTHER" id="PTHR15422:SF45">
    <property type="entry name" value="CYTOCHROME B561 DOMAIN-CONTAINING PROTEIN"/>
    <property type="match status" value="1"/>
</dbReference>
<reference evidence="14 15" key="1">
    <citation type="submission" date="2018-08" db="EMBL/GenBank/DDBJ databases">
        <title>Draft genome of the lignicolous fungus Coniochaeta pulveracea.</title>
        <authorList>
            <person name="Borstlap C.J."/>
            <person name="De Witt R.N."/>
            <person name="Botha A."/>
            <person name="Volschenk H."/>
        </authorList>
    </citation>
    <scope>NUCLEOTIDE SEQUENCE [LARGE SCALE GENOMIC DNA]</scope>
    <source>
        <strain evidence="14 15">CAB683</strain>
    </source>
</reference>
<dbReference type="PANTHER" id="PTHR15422">
    <property type="entry name" value="OS05G0565100 PROTEIN"/>
    <property type="match status" value="1"/>
</dbReference>
<keyword evidence="3" id="KW-0813">Transport</keyword>
<feature type="domain" description="Cytochrome b561" evidence="13">
    <location>
        <begin position="38"/>
        <end position="242"/>
    </location>
</feature>
<comment type="subcellular location">
    <subcellularLocation>
        <location evidence="2">Membrane</location>
        <topology evidence="2">Multi-pass membrane protein</topology>
    </subcellularLocation>
</comment>
<evidence type="ECO:0000256" key="11">
    <source>
        <dbReference type="SAM" id="MobiDB-lite"/>
    </source>
</evidence>
<evidence type="ECO:0000256" key="10">
    <source>
        <dbReference type="ARBA" id="ARBA00023136"/>
    </source>
</evidence>
<comment type="caution">
    <text evidence="14">The sequence shown here is derived from an EMBL/GenBank/DDBJ whole genome shotgun (WGS) entry which is preliminary data.</text>
</comment>
<evidence type="ECO:0000256" key="4">
    <source>
        <dbReference type="ARBA" id="ARBA00022617"/>
    </source>
</evidence>
<dbReference type="InterPro" id="IPR045150">
    <property type="entry name" value="CYB561D1/2"/>
</dbReference>
<dbReference type="Gene3D" id="1.20.120.1770">
    <property type="match status" value="1"/>
</dbReference>
<keyword evidence="10 12" id="KW-0472">Membrane</keyword>
<feature type="transmembrane region" description="Helical" evidence="12">
    <location>
        <begin position="188"/>
        <end position="206"/>
    </location>
</feature>
<feature type="transmembrane region" description="Helical" evidence="12">
    <location>
        <begin position="40"/>
        <end position="65"/>
    </location>
</feature>
<evidence type="ECO:0000256" key="9">
    <source>
        <dbReference type="ARBA" id="ARBA00023004"/>
    </source>
</evidence>
<name>A0A420YHU5_9PEZI</name>
<dbReference type="GO" id="GO:0046872">
    <property type="term" value="F:metal ion binding"/>
    <property type="evidence" value="ECO:0007669"/>
    <property type="project" value="UniProtKB-KW"/>
</dbReference>
<feature type="region of interest" description="Disordered" evidence="11">
    <location>
        <begin position="1"/>
        <end position="29"/>
    </location>
</feature>
<dbReference type="GO" id="GO:0016020">
    <property type="term" value="C:membrane"/>
    <property type="evidence" value="ECO:0007669"/>
    <property type="project" value="UniProtKB-SubCell"/>
</dbReference>
<evidence type="ECO:0000256" key="7">
    <source>
        <dbReference type="ARBA" id="ARBA00022982"/>
    </source>
</evidence>
<dbReference type="PROSITE" id="PS50939">
    <property type="entry name" value="CYTOCHROME_B561"/>
    <property type="match status" value="1"/>
</dbReference>
<dbReference type="InterPro" id="IPR006593">
    <property type="entry name" value="Cyt_b561/ferric_Rdtase_TM"/>
</dbReference>
<comment type="cofactor">
    <cofactor evidence="1">
        <name>heme b</name>
        <dbReference type="ChEBI" id="CHEBI:60344"/>
    </cofactor>
</comment>
<evidence type="ECO:0000256" key="1">
    <source>
        <dbReference type="ARBA" id="ARBA00001970"/>
    </source>
</evidence>
<feature type="transmembrane region" description="Helical" evidence="12">
    <location>
        <begin position="218"/>
        <end position="236"/>
    </location>
</feature>
<evidence type="ECO:0000259" key="13">
    <source>
        <dbReference type="PROSITE" id="PS50939"/>
    </source>
</evidence>
<evidence type="ECO:0000256" key="3">
    <source>
        <dbReference type="ARBA" id="ARBA00022448"/>
    </source>
</evidence>
<feature type="transmembrane region" description="Helical" evidence="12">
    <location>
        <begin position="110"/>
        <end position="129"/>
    </location>
</feature>
<dbReference type="AlphaFoldDB" id="A0A420YHU5"/>
<feature type="transmembrane region" description="Helical" evidence="12">
    <location>
        <begin position="77"/>
        <end position="98"/>
    </location>
</feature>
<dbReference type="OrthoDB" id="432881at2759"/>